<dbReference type="PANTHER" id="PTHR34512">
    <property type="entry name" value="CELL SURFACE PROTEIN"/>
    <property type="match status" value="1"/>
</dbReference>
<dbReference type="InterPro" id="IPR011047">
    <property type="entry name" value="Quinoprotein_ADH-like_sf"/>
</dbReference>
<dbReference type="Gene3D" id="2.130.10.10">
    <property type="entry name" value="YVTN repeat-like/Quinoprotein amine dehydrogenase"/>
    <property type="match status" value="2"/>
</dbReference>
<evidence type="ECO:0000313" key="3">
    <source>
        <dbReference type="EMBL" id="KFZ30820.1"/>
    </source>
</evidence>
<feature type="chain" id="PRO_5001905488" description="Pyrrolo-quinoline quinone repeat domain-containing protein" evidence="1">
    <location>
        <begin position="23"/>
        <end position="433"/>
    </location>
</feature>
<dbReference type="SUPFAM" id="SSF50998">
    <property type="entry name" value="Quinoprotein alcohol dehydrogenase-like"/>
    <property type="match status" value="2"/>
</dbReference>
<dbReference type="RefSeq" id="WP_034775341.1">
    <property type="nucleotide sequence ID" value="NZ_JPER01000003.1"/>
</dbReference>
<evidence type="ECO:0000313" key="4">
    <source>
        <dbReference type="Proteomes" id="UP000054363"/>
    </source>
</evidence>
<dbReference type="SMART" id="SM00564">
    <property type="entry name" value="PQQ"/>
    <property type="match status" value="7"/>
</dbReference>
<evidence type="ECO:0000259" key="2">
    <source>
        <dbReference type="Pfam" id="PF13360"/>
    </source>
</evidence>
<dbReference type="InterPro" id="IPR015943">
    <property type="entry name" value="WD40/YVTN_repeat-like_dom_sf"/>
</dbReference>
<proteinExistence type="predicted"/>
<dbReference type="EMBL" id="JPER01000003">
    <property type="protein sequence ID" value="KFZ30820.1"/>
    <property type="molecule type" value="Genomic_DNA"/>
</dbReference>
<dbReference type="AlphaFoldDB" id="A0A094IT10"/>
<name>A0A094IT10_9GAMM</name>
<dbReference type="STRING" id="435908.IDSA_06970"/>
<keyword evidence="1" id="KW-0732">Signal</keyword>
<organism evidence="3 4">
    <name type="scientific">Pseudidiomarina salinarum</name>
    <dbReference type="NCBI Taxonomy" id="435908"/>
    <lineage>
        <taxon>Bacteria</taxon>
        <taxon>Pseudomonadati</taxon>
        <taxon>Pseudomonadota</taxon>
        <taxon>Gammaproteobacteria</taxon>
        <taxon>Alteromonadales</taxon>
        <taxon>Idiomarinaceae</taxon>
        <taxon>Pseudidiomarina</taxon>
    </lineage>
</organism>
<feature type="domain" description="Pyrrolo-quinoline quinone repeat" evidence="2">
    <location>
        <begin position="250"/>
        <end position="404"/>
    </location>
</feature>
<comment type="caution">
    <text evidence="3">The sequence shown here is derived from an EMBL/GenBank/DDBJ whole genome shotgun (WGS) entry which is preliminary data.</text>
</comment>
<protein>
    <recommendedName>
        <fullName evidence="2">Pyrrolo-quinoline quinone repeat domain-containing protein</fullName>
    </recommendedName>
</protein>
<feature type="domain" description="Pyrrolo-quinoline quinone repeat" evidence="2">
    <location>
        <begin position="166"/>
        <end position="243"/>
    </location>
</feature>
<gene>
    <name evidence="3" type="ORF">IDSA_06970</name>
</gene>
<dbReference type="eggNOG" id="COG1520">
    <property type="taxonomic scope" value="Bacteria"/>
</dbReference>
<dbReference type="OrthoDB" id="9794322at2"/>
<reference evidence="3 4" key="1">
    <citation type="submission" date="2014-06" db="EMBL/GenBank/DDBJ databases">
        <title>The draft genome sequence of Idiomarina salinarum ISL-52.</title>
        <authorList>
            <person name="Du J."/>
            <person name="Shao Z."/>
        </authorList>
    </citation>
    <scope>NUCLEOTIDE SEQUENCE [LARGE SCALE GENOMIC DNA]</scope>
    <source>
        <strain evidence="3 4">ISL-52</strain>
    </source>
</reference>
<keyword evidence="4" id="KW-1185">Reference proteome</keyword>
<feature type="signal peptide" evidence="1">
    <location>
        <begin position="1"/>
        <end position="22"/>
    </location>
</feature>
<dbReference type="Pfam" id="PF13360">
    <property type="entry name" value="PQQ_2"/>
    <property type="match status" value="3"/>
</dbReference>
<dbReference type="InterPro" id="IPR018391">
    <property type="entry name" value="PQQ_b-propeller_rpt"/>
</dbReference>
<dbReference type="InterPro" id="IPR002372">
    <property type="entry name" value="PQQ_rpt_dom"/>
</dbReference>
<evidence type="ECO:0000256" key="1">
    <source>
        <dbReference type="SAM" id="SignalP"/>
    </source>
</evidence>
<feature type="domain" description="Pyrrolo-quinoline quinone repeat" evidence="2">
    <location>
        <begin position="48"/>
        <end position="138"/>
    </location>
</feature>
<dbReference type="PANTHER" id="PTHR34512:SF30">
    <property type="entry name" value="OUTER MEMBRANE PROTEIN ASSEMBLY FACTOR BAMB"/>
    <property type="match status" value="1"/>
</dbReference>
<sequence>MKNKITAALCVIAMIFSSAAISAENWHTFKGSNQRSGSVSLNFPTELSTVWQHRIPTKVTSSPVVVDEQLLIGGLDGVLYAFDLDTHTINWTLATQGSIRATPTTDQSHGYVLSEDGFFYAFNLVTGRIQWRFETLGEQRFAAYGYNAMEENKPVVDPWDYLSSSALVTDELVIFGSGDSHIYALNRTTGERVWSFKTGGVVHSSPALWEDYVIVGSWDSNVYALELASGKLVWKHETESEQKYSLWIGVQASPAVFNDKVYIGSRDGFLYSLDAKTGGQIWRYDMAKSWVVTTVAVDHEQVYVGSSDTGLAIAINRNDGIESWRYEINSWNYSSPLLFNDSVLFSSMLGKVVALNRSDGATIWKQELGAYQDDTYQIMSEDGKLRAADYNGIYGLMARVLASGGFMASPIWTDNRLIMVSNAGEISIWQADK</sequence>
<accession>A0A094IT10</accession>
<dbReference type="Proteomes" id="UP000054363">
    <property type="component" value="Unassembled WGS sequence"/>
</dbReference>